<evidence type="ECO:0008006" key="4">
    <source>
        <dbReference type="Google" id="ProtNLM"/>
    </source>
</evidence>
<evidence type="ECO:0000256" key="1">
    <source>
        <dbReference type="ARBA" id="ARBA00022729"/>
    </source>
</evidence>
<dbReference type="RefSeq" id="WP_114694803.1">
    <property type="nucleotide sequence ID" value="NZ_QQOH01000001.1"/>
</dbReference>
<dbReference type="AlphaFoldDB" id="A0A369WXE8"/>
<dbReference type="OrthoDB" id="6073716at2"/>
<dbReference type="PROSITE" id="PS51318">
    <property type="entry name" value="TAT"/>
    <property type="match status" value="1"/>
</dbReference>
<evidence type="ECO:0000313" key="3">
    <source>
        <dbReference type="Proteomes" id="UP000253769"/>
    </source>
</evidence>
<name>A0A369WXE8_9GAMM</name>
<dbReference type="Gene3D" id="3.40.190.170">
    <property type="entry name" value="Bacterial extracellular solute-binding protein, family 7"/>
    <property type="match status" value="1"/>
</dbReference>
<keyword evidence="1" id="KW-0732">Signal</keyword>
<dbReference type="NCBIfam" id="NF037995">
    <property type="entry name" value="TRAP_S1"/>
    <property type="match status" value="1"/>
</dbReference>
<sequence>MDRRKFLKGAAATGVAAGTATMMSTSANAAKTVRLRMQRFYGTENEANMKRFAKLVKEASGGSLRITNFSGGELVPNDQMADAVGKGTLDMALGYGGYWPGQIDIATIESGLPGMWPNRDEADYLFHGMGLHDLVAEAYAEKGIRHMGISYGGGYDLLTKEPIKSLDDLKKMKIRATPAVAKTFKQLGIPTVNLPAQELYVALSTGVIDGCIYGGTMEYRDLKLVEVAKHYTSLNMITPGWTDCILMNEKKWAKLSEEHKAILTMAVTQLAADQYNWFNNGNREAASEEGLFVFNTLSAEDSKRITAAAQDVWKAEADRSPRNAKAIELAVKMAKATGRL</sequence>
<proteinExistence type="predicted"/>
<protein>
    <recommendedName>
        <fullName evidence="4">Twin-arginine translocation signal domain-containing protein</fullName>
    </recommendedName>
</protein>
<dbReference type="InterPro" id="IPR019546">
    <property type="entry name" value="TAT_signal_bac_arc"/>
</dbReference>
<dbReference type="NCBIfam" id="TIGR01409">
    <property type="entry name" value="TAT_signal_seq"/>
    <property type="match status" value="1"/>
</dbReference>
<dbReference type="Pfam" id="PF03480">
    <property type="entry name" value="DctP"/>
    <property type="match status" value="1"/>
</dbReference>
<accession>A0A369WXE8</accession>
<dbReference type="Proteomes" id="UP000253769">
    <property type="component" value="Unassembled WGS sequence"/>
</dbReference>
<dbReference type="EMBL" id="QQOH01000001">
    <property type="protein sequence ID" value="RDE25206.1"/>
    <property type="molecule type" value="Genomic_DNA"/>
</dbReference>
<keyword evidence="3" id="KW-1185">Reference proteome</keyword>
<dbReference type="PANTHER" id="PTHR33376">
    <property type="match status" value="1"/>
</dbReference>
<evidence type="ECO:0000313" key="2">
    <source>
        <dbReference type="EMBL" id="RDE25206.1"/>
    </source>
</evidence>
<dbReference type="GO" id="GO:0055085">
    <property type="term" value="P:transmembrane transport"/>
    <property type="evidence" value="ECO:0007669"/>
    <property type="project" value="InterPro"/>
</dbReference>
<dbReference type="PANTHER" id="PTHR33376:SF5">
    <property type="entry name" value="EXTRACYTOPLASMIC SOLUTE RECEPTOR PROTEIN"/>
    <property type="match status" value="1"/>
</dbReference>
<dbReference type="InterPro" id="IPR018389">
    <property type="entry name" value="DctP_fam"/>
</dbReference>
<dbReference type="InterPro" id="IPR038404">
    <property type="entry name" value="TRAP_DctP_sf"/>
</dbReference>
<comment type="caution">
    <text evidence="2">The sequence shown here is derived from an EMBL/GenBank/DDBJ whole genome shotgun (WGS) entry which is preliminary data.</text>
</comment>
<organism evidence="2 3">
    <name type="scientific">Motiliproteus coralliicola</name>
    <dbReference type="NCBI Taxonomy" id="2283196"/>
    <lineage>
        <taxon>Bacteria</taxon>
        <taxon>Pseudomonadati</taxon>
        <taxon>Pseudomonadota</taxon>
        <taxon>Gammaproteobacteria</taxon>
        <taxon>Oceanospirillales</taxon>
        <taxon>Oceanospirillaceae</taxon>
        <taxon>Motiliproteus</taxon>
    </lineage>
</organism>
<reference evidence="2 3" key="1">
    <citation type="submission" date="2018-07" db="EMBL/GenBank/DDBJ databases">
        <title>Motiliproteus coralliicola sp. nov., a bacterium isolated from Coral.</title>
        <authorList>
            <person name="Wang G."/>
        </authorList>
    </citation>
    <scope>NUCLEOTIDE SEQUENCE [LARGE SCALE GENOMIC DNA]</scope>
    <source>
        <strain evidence="2 3">C34</strain>
    </source>
</reference>
<gene>
    <name evidence="2" type="ORF">DV711_06535</name>
</gene>
<dbReference type="InterPro" id="IPR006311">
    <property type="entry name" value="TAT_signal"/>
</dbReference>